<dbReference type="InterPro" id="IPR002539">
    <property type="entry name" value="MaoC-like_dom"/>
</dbReference>
<protein>
    <submittedName>
        <fullName evidence="2">MaoC family dehydratase</fullName>
    </submittedName>
</protein>
<evidence type="ECO:0000313" key="2">
    <source>
        <dbReference type="EMBL" id="MFL4471178.1"/>
    </source>
</evidence>
<reference evidence="2 3" key="1">
    <citation type="submission" date="2024-08" db="EMBL/GenBank/DDBJ databases">
        <title>Tateyamaria sp. nov., isolated from marine algae.</title>
        <authorList>
            <person name="Choi B.J."/>
            <person name="Kim J.M."/>
            <person name="Lee J.K."/>
            <person name="Choi D.G."/>
            <person name="Bayburt H."/>
            <person name="Baek J.H."/>
            <person name="Han D.M."/>
            <person name="Jeon C.O."/>
        </authorList>
    </citation>
    <scope>NUCLEOTIDE SEQUENCE [LARGE SCALE GENOMIC DNA]</scope>
    <source>
        <strain evidence="2 3">KMU-156</strain>
    </source>
</reference>
<evidence type="ECO:0000259" key="1">
    <source>
        <dbReference type="Pfam" id="PF01575"/>
    </source>
</evidence>
<dbReference type="EMBL" id="JBHDIY010000002">
    <property type="protein sequence ID" value="MFL4471178.1"/>
    <property type="molecule type" value="Genomic_DNA"/>
</dbReference>
<dbReference type="Gene3D" id="3.10.129.10">
    <property type="entry name" value="Hotdog Thioesterase"/>
    <property type="match status" value="1"/>
</dbReference>
<proteinExistence type="predicted"/>
<accession>A0ABW8UVK3</accession>
<comment type="caution">
    <text evidence="2">The sequence shown here is derived from an EMBL/GenBank/DDBJ whole genome shotgun (WGS) entry which is preliminary data.</text>
</comment>
<keyword evidence="3" id="KW-1185">Reference proteome</keyword>
<dbReference type="SUPFAM" id="SSF54637">
    <property type="entry name" value="Thioesterase/thiol ester dehydrase-isomerase"/>
    <property type="match status" value="1"/>
</dbReference>
<gene>
    <name evidence="2" type="ORF">ACERZ8_15285</name>
</gene>
<dbReference type="InterPro" id="IPR029069">
    <property type="entry name" value="HotDog_dom_sf"/>
</dbReference>
<dbReference type="PANTHER" id="PTHR42993">
    <property type="entry name" value="MAOC-LIKE DEHYDRATASE DOMAIN-CONTAINING PROTEIN"/>
    <property type="match status" value="1"/>
</dbReference>
<dbReference type="RefSeq" id="WP_407593011.1">
    <property type="nucleotide sequence ID" value="NZ_JBHDIY010000002.1"/>
</dbReference>
<evidence type="ECO:0000313" key="3">
    <source>
        <dbReference type="Proteomes" id="UP001627408"/>
    </source>
</evidence>
<dbReference type="Pfam" id="PF01575">
    <property type="entry name" value="MaoC_dehydratas"/>
    <property type="match status" value="1"/>
</dbReference>
<dbReference type="CDD" id="cd03450">
    <property type="entry name" value="NodN"/>
    <property type="match status" value="1"/>
</dbReference>
<dbReference type="InterPro" id="IPR039375">
    <property type="entry name" value="NodN-like"/>
</dbReference>
<organism evidence="2 3">
    <name type="scientific">Tateyamaria armeniaca</name>
    <dbReference type="NCBI Taxonomy" id="2518930"/>
    <lineage>
        <taxon>Bacteria</taxon>
        <taxon>Pseudomonadati</taxon>
        <taxon>Pseudomonadota</taxon>
        <taxon>Alphaproteobacteria</taxon>
        <taxon>Rhodobacterales</taxon>
        <taxon>Roseobacteraceae</taxon>
        <taxon>Tateyamaria</taxon>
    </lineage>
</organism>
<name>A0ABW8UVK3_9RHOB</name>
<feature type="domain" description="MaoC-like" evidence="1">
    <location>
        <begin position="12"/>
        <end position="130"/>
    </location>
</feature>
<dbReference type="PANTHER" id="PTHR42993:SF1">
    <property type="entry name" value="MAOC-LIKE DEHYDRATASE DOMAIN-CONTAINING PROTEIN"/>
    <property type="match status" value="1"/>
</dbReference>
<sequence length="157" mass="17565">MSIAETHAALSAQIGQEVGVSNWIAVDQKMIDQFAETTRDDQWIHIDPDRAAHETPFGGTIAHGFLTLSLASRFAYDCFPMLPGQVMGINYGFDRLRFLSPVRPGNRLRGRFTLSDVTMRKPTELMRRTELTIEIDGQDTPALVADWLGLAVFDDPK</sequence>
<dbReference type="Proteomes" id="UP001627408">
    <property type="component" value="Unassembled WGS sequence"/>
</dbReference>